<dbReference type="RefSeq" id="WP_009120537.1">
    <property type="nucleotide sequence ID" value="NZ_CALIXP010000068.1"/>
</dbReference>
<reference evidence="4 7" key="3">
    <citation type="submission" date="2018-08" db="EMBL/GenBank/DDBJ databases">
        <title>A genome reference for cultivated species of the human gut microbiota.</title>
        <authorList>
            <person name="Zou Y."/>
            <person name="Xue W."/>
            <person name="Luo G."/>
        </authorList>
    </citation>
    <scope>NUCLEOTIDE SEQUENCE [LARGE SCALE GENOMIC DNA]</scope>
    <source>
        <strain evidence="4 7">AF14-27</strain>
    </source>
</reference>
<dbReference type="PROSITE" id="PS51257">
    <property type="entry name" value="PROKAR_LIPOPROTEIN"/>
    <property type="match status" value="1"/>
</dbReference>
<evidence type="ECO:0000313" key="5">
    <source>
        <dbReference type="Proteomes" id="UP000195386"/>
    </source>
</evidence>
<dbReference type="Proteomes" id="UP000196587">
    <property type="component" value="Unassembled WGS sequence"/>
</dbReference>
<dbReference type="GeneID" id="61677525"/>
<dbReference type="EMBL" id="NFII01000004">
    <property type="protein sequence ID" value="OUO01721.1"/>
    <property type="molecule type" value="Genomic_DNA"/>
</dbReference>
<name>A0A1Y3Z5A6_9BACE</name>
<reference evidence="5 6" key="1">
    <citation type="submission" date="2017-04" db="EMBL/GenBank/DDBJ databases">
        <title>Function of individual gut microbiota members based on whole genome sequencing of pure cultures obtained from chicken caecum.</title>
        <authorList>
            <person name="Medvecky M."/>
            <person name="Cejkova D."/>
            <person name="Polansky O."/>
            <person name="Karasova D."/>
            <person name="Kubasova T."/>
            <person name="Cizek A."/>
            <person name="Rychlik I."/>
        </authorList>
    </citation>
    <scope>NUCLEOTIDE SEQUENCE [LARGE SCALE GENOMIC DNA]</scope>
    <source>
        <strain evidence="6">An189</strain>
        <strain evidence="5">An43</strain>
    </source>
</reference>
<protein>
    <submittedName>
        <fullName evidence="4">DUF4369 domain-containing protein</fullName>
    </submittedName>
    <submittedName>
        <fullName evidence="2">Thiol:disulfide interchange protein</fullName>
    </submittedName>
</protein>
<dbReference type="EMBL" id="NFKE01000015">
    <property type="protein sequence ID" value="OUP32117.1"/>
    <property type="molecule type" value="Genomic_DNA"/>
</dbReference>
<dbReference type="Proteomes" id="UP000195386">
    <property type="component" value="Unassembled WGS sequence"/>
</dbReference>
<evidence type="ECO:0000313" key="4">
    <source>
        <dbReference type="EMBL" id="RGV57543.1"/>
    </source>
</evidence>
<evidence type="ECO:0000313" key="6">
    <source>
        <dbReference type="Proteomes" id="UP000196587"/>
    </source>
</evidence>
<dbReference type="InterPro" id="IPR025380">
    <property type="entry name" value="DUF4369"/>
</dbReference>
<reference evidence="2" key="2">
    <citation type="journal article" date="2018" name="BMC Genomics">
        <title>Whole genome sequencing and function prediction of 133 gut anaerobes isolated from chicken caecum in pure cultures.</title>
        <authorList>
            <person name="Medvecky M."/>
            <person name="Cejkova D."/>
            <person name="Polansky O."/>
            <person name="Karasova D."/>
            <person name="Kubasova T."/>
            <person name="Cizek A."/>
            <person name="Rychlik I."/>
        </authorList>
    </citation>
    <scope>NUCLEOTIDE SEQUENCE</scope>
    <source>
        <strain evidence="3">An189</strain>
        <strain evidence="2">An43</strain>
    </source>
</reference>
<dbReference type="Pfam" id="PF14289">
    <property type="entry name" value="DUF4369"/>
    <property type="match status" value="1"/>
</dbReference>
<proteinExistence type="predicted"/>
<evidence type="ECO:0000313" key="3">
    <source>
        <dbReference type="EMBL" id="OUP32117.1"/>
    </source>
</evidence>
<dbReference type="AlphaFoldDB" id="A0A1Y3Z5A6"/>
<evidence type="ECO:0000313" key="2">
    <source>
        <dbReference type="EMBL" id="OUO01721.1"/>
    </source>
</evidence>
<accession>A0A1Y3Z5A6</accession>
<evidence type="ECO:0000259" key="1">
    <source>
        <dbReference type="Pfam" id="PF14289"/>
    </source>
</evidence>
<dbReference type="EMBL" id="QRZG01000005">
    <property type="protein sequence ID" value="RGV57543.1"/>
    <property type="molecule type" value="Genomic_DNA"/>
</dbReference>
<comment type="caution">
    <text evidence="2">The sequence shown here is derived from an EMBL/GenBank/DDBJ whole genome shotgun (WGS) entry which is preliminary data.</text>
</comment>
<feature type="domain" description="DUF4369" evidence="1">
    <location>
        <begin position="26"/>
        <end position="115"/>
    </location>
</feature>
<gene>
    <name evidence="3" type="ORF">B5F24_15565</name>
    <name evidence="2" type="ORF">B5F97_05695</name>
    <name evidence="4" type="ORF">DWW09_04640</name>
</gene>
<dbReference type="Proteomes" id="UP000284366">
    <property type="component" value="Unassembled WGS sequence"/>
</dbReference>
<organism evidence="2 5">
    <name type="scientific">Bacteroides clarus</name>
    <dbReference type="NCBI Taxonomy" id="626929"/>
    <lineage>
        <taxon>Bacteria</taxon>
        <taxon>Pseudomonadati</taxon>
        <taxon>Bacteroidota</taxon>
        <taxon>Bacteroidia</taxon>
        <taxon>Bacteroidales</taxon>
        <taxon>Bacteroidaceae</taxon>
        <taxon>Bacteroides</taxon>
    </lineage>
</organism>
<evidence type="ECO:0000313" key="7">
    <source>
        <dbReference type="Proteomes" id="UP000284366"/>
    </source>
</evidence>
<sequence>MIRMNVNYILPFLLLLVSFSSCSRKYKIEGNSSVTSLDGKMLFLKTLQNGQWVTIDSSEVVHGLFSMKGPVDSVMMVTLYMDDEGIMPLILEDGRIEIIISNSQLSAKGTLLNNALYEFIEKRNAMEVEMGELERKEARMVLDGANLEDVHEQLAKEEETLAKEMNDYVKDFIIENYENVLGPGVFMMMCSTLPYPIMTPQIEDIMRTAPLIFKENAFVKDFLSKAKQNMQLLEEHKRLQQSSETTAMQH</sequence>